<dbReference type="EMBL" id="DS999411">
    <property type="protein sequence ID" value="EED36026.1"/>
    <property type="molecule type" value="Genomic_DNA"/>
</dbReference>
<dbReference type="OrthoDB" id="1238772at2"/>
<dbReference type="HOGENOM" id="CLU_087250_0_0_6"/>
<dbReference type="EMBL" id="DS999411">
    <property type="protein sequence ID" value="EED36407.1"/>
    <property type="molecule type" value="Genomic_DNA"/>
</dbReference>
<dbReference type="Pfam" id="PF12787">
    <property type="entry name" value="EcsC"/>
    <property type="match status" value="1"/>
</dbReference>
<gene>
    <name evidence="1" type="ORF">NOR51B_1974</name>
    <name evidence="2" type="ORF">NOR51B_2358</name>
</gene>
<dbReference type="RefSeq" id="WP_009020770.1">
    <property type="nucleotide sequence ID" value="NZ_DS999411.1"/>
</dbReference>
<dbReference type="PANTHER" id="PTHR41260:SF1">
    <property type="entry name" value="PROTEIN ECSC"/>
    <property type="match status" value="1"/>
</dbReference>
<dbReference type="PANTHER" id="PTHR41260">
    <property type="entry name" value="PROTEIN ECSC"/>
    <property type="match status" value="1"/>
</dbReference>
<protein>
    <submittedName>
        <fullName evidence="1">LasA</fullName>
    </submittedName>
</protein>
<evidence type="ECO:0000313" key="2">
    <source>
        <dbReference type="EMBL" id="EED36407.1"/>
    </source>
</evidence>
<dbReference type="eggNOG" id="ENOG502Z7KX">
    <property type="taxonomic scope" value="Bacteria"/>
</dbReference>
<proteinExistence type="predicted"/>
<evidence type="ECO:0000313" key="3">
    <source>
        <dbReference type="Proteomes" id="UP000004699"/>
    </source>
</evidence>
<reference evidence="1" key="1">
    <citation type="submission" date="2008-09" db="EMBL/GenBank/DDBJ databases">
        <authorList>
            <person name="Amann R."/>
            <person name="Fuchs B."/>
            <person name="Ferriera S."/>
            <person name="Johnson J."/>
            <person name="Kravitz S."/>
            <person name="Beeson K."/>
            <person name="Sutton G."/>
            <person name="Rogers Y.-H."/>
            <person name="Friedman R."/>
            <person name="Frazier M."/>
            <person name="Venter J.C."/>
        </authorList>
    </citation>
    <scope>NUCLEOTIDE SEQUENCE</scope>
    <source>
        <strain evidence="1">NOR5-1B</strain>
    </source>
</reference>
<accession>B8KVQ0</accession>
<sequence length="266" mass="28244">MPTLSNEHQKQLQEAKLLLENPGVASKISNYIGAPIELGLDQLPVSWNEGLQDVVETALHSAADAAIFTIEDTPGVASSNNWHKFGVAASGGVGGFFGLAAIAVELPISTTIMLRSMADIARSEGESVDNLATKIACIEVFALGGTSKQDDGTELGYYAVRAALAKAVSEAAQHLSRAGVTQTGSPALVRLIARVSQYFGVQVSQKIAAQAVPAIGAFGGAIINTVFIDHFQDMARGHFAVRRLERIYGPERIEDAYFRLPARPEP</sequence>
<dbReference type="Proteomes" id="UP000004699">
    <property type="component" value="Unassembled WGS sequence"/>
</dbReference>
<reference evidence="3" key="2">
    <citation type="journal article" date="2013" name="BMC Microbiol.">
        <title>Taxonomy and evolution of bacteriochlorophyll a-containing members of the OM60/NOR5 clade of marine gammaproteobacteria: description of Luminiphilus syltensis gen. nov., sp. nov., reclassification of Haliea rubra as Pseudohaliea rubra gen. nov., comb. nov., and emendation of Chromatocurvus halotolerans.</title>
        <authorList>
            <person name="Spring S."/>
            <person name="Riedel T."/>
            <person name="Sproer C."/>
            <person name="Yan S."/>
            <person name="Harder J."/>
            <person name="Fuchs B.M."/>
        </authorList>
    </citation>
    <scope>NUCLEOTIDE SEQUENCE [LARGE SCALE GENOMIC DNA]</scope>
    <source>
        <strain evidence="3">NOR51-B</strain>
    </source>
</reference>
<evidence type="ECO:0000313" key="1">
    <source>
        <dbReference type="EMBL" id="EED36026.1"/>
    </source>
</evidence>
<name>B8KVQ0_9GAMM</name>
<dbReference type="InterPro" id="IPR024787">
    <property type="entry name" value="EcsC"/>
</dbReference>
<organism evidence="1 3">
    <name type="scientific">Luminiphilus syltensis NOR5-1B</name>
    <dbReference type="NCBI Taxonomy" id="565045"/>
    <lineage>
        <taxon>Bacteria</taxon>
        <taxon>Pseudomonadati</taxon>
        <taxon>Pseudomonadota</taxon>
        <taxon>Gammaproteobacteria</taxon>
        <taxon>Cellvibrionales</taxon>
        <taxon>Halieaceae</taxon>
        <taxon>Luminiphilus</taxon>
    </lineage>
</organism>
<keyword evidence="3" id="KW-1185">Reference proteome</keyword>
<dbReference type="STRING" id="565045.NOR51B_1974"/>
<dbReference type="AlphaFoldDB" id="B8KVQ0"/>